<name>A0ABX0TMH9_9SPHN</name>
<comment type="caution">
    <text evidence="14">The sequence shown here is derived from an EMBL/GenBank/DDBJ whole genome shotgun (WGS) entry which is preliminary data.</text>
</comment>
<dbReference type="Pfam" id="PF00593">
    <property type="entry name" value="TonB_dep_Rec_b-barrel"/>
    <property type="match status" value="1"/>
</dbReference>
<dbReference type="InterPro" id="IPR039426">
    <property type="entry name" value="TonB-dep_rcpt-like"/>
</dbReference>
<keyword evidence="5 9" id="KW-0798">TonB box</keyword>
<evidence type="ECO:0000256" key="3">
    <source>
        <dbReference type="ARBA" id="ARBA00022452"/>
    </source>
</evidence>
<sequence>MKLGYLRQASVLALAATVLVHAPAIAAPQNAASPTPTSADQPPASGPAEAAGGEIVVTGSRIPRTSLTSTSPVASTTAQDIKLQSALTVEDFSTKLPQLAGGVRQASQGSDAFGAQVLDLRNFGQSRSLVLLDGTRAVPFSFRNSVDVNALPASLIKRVDVLTGGAAAVYGADAVAGVVNFILNDDFKGVQASASSRFAEHGGKEYGGSVMFGTGLGDRGHVVVAMDYTQRELTRSGTRDWAITPNSTIPSIGGVFTDVASGRKFGFTDSGQFTTTPAATSNISATYPLIEPLKRINAAALFNYEITPTVEVYGRALYTNARTQESGTPGPNPPTISQTVGINATNPFLTSDIRNQLTFVNGVAQVNVSRSLAELGLITYHTERNTFQGQLGLRGPITGNIKWNVYGQYGRSTENSPITGDGLVTNAAGVNNFALNANTANIFGPNSSSLATALGTTINGFDRKRDQLVTSANLSGTLADLFSLPAGPIGFAVGAEYRRETAAIVQDSALLTGNTFREGVQAAYTGEFDVKELYGELLVPVLHDVPLIKKLDLGGAYRYSDYNLFGTHGTWKAEVNWQVDSNIRLRGTYQRVLRAPNFGEFAATTSSLPFNNLITVARLTPRYAGDPCVIGTGNAAQCARLGAPAVGSANSLAPSYLEGNYYYGGNPDIKPEVGTTKTAGVVFTPTFAPRLTLTVDWYELNLKGAVGVIQPVAAITSCYITNPTASNPLCALVTRDPANGHFLDAYVNNQNLGRIVQRGIDIAASYTIKTDWLPGSGVRLSYQGNIVTSYTIQANPTVTAIQCKGTFGATCSSDGTTLVQPDYRHNASVSWLFGRGIVQVNWNRIGKVKNSAAGATDTIAAQNTFDLSASYQLNRVLTLSGGIYNFTDKDPPFVASGGVFNTFPDTYDVTGRTYGISLTARF</sequence>
<reference evidence="14 15" key="1">
    <citation type="submission" date="2020-03" db="EMBL/GenBank/DDBJ databases">
        <title>Genomic Encyclopedia of Type Strains, Phase III (KMG-III): the genomes of soil and plant-associated and newly described type strains.</title>
        <authorList>
            <person name="Whitman W."/>
        </authorList>
    </citation>
    <scope>NUCLEOTIDE SEQUENCE [LARGE SCALE GENOMIC DNA]</scope>
    <source>
        <strain evidence="14 15">CECT 8804</strain>
    </source>
</reference>
<feature type="compositionally biased region" description="Low complexity" evidence="10">
    <location>
        <begin position="42"/>
        <end position="51"/>
    </location>
</feature>
<evidence type="ECO:0000256" key="6">
    <source>
        <dbReference type="ARBA" id="ARBA00023136"/>
    </source>
</evidence>
<organism evidence="14 15">
    <name type="scientific">Sphingomonas vulcanisoli</name>
    <dbReference type="NCBI Taxonomy" id="1658060"/>
    <lineage>
        <taxon>Bacteria</taxon>
        <taxon>Pseudomonadati</taxon>
        <taxon>Pseudomonadota</taxon>
        <taxon>Alphaproteobacteria</taxon>
        <taxon>Sphingomonadales</taxon>
        <taxon>Sphingomonadaceae</taxon>
        <taxon>Sphingomonas</taxon>
    </lineage>
</organism>
<proteinExistence type="inferred from homology"/>
<dbReference type="Proteomes" id="UP000727456">
    <property type="component" value="Unassembled WGS sequence"/>
</dbReference>
<feature type="signal peptide" evidence="11">
    <location>
        <begin position="1"/>
        <end position="26"/>
    </location>
</feature>
<feature type="domain" description="TonB-dependent receptor-like beta-barrel" evidence="12">
    <location>
        <begin position="386"/>
        <end position="885"/>
    </location>
</feature>
<evidence type="ECO:0000256" key="1">
    <source>
        <dbReference type="ARBA" id="ARBA00004571"/>
    </source>
</evidence>
<evidence type="ECO:0000259" key="13">
    <source>
        <dbReference type="Pfam" id="PF07715"/>
    </source>
</evidence>
<dbReference type="InterPro" id="IPR037066">
    <property type="entry name" value="Plug_dom_sf"/>
</dbReference>
<keyword evidence="11" id="KW-0732">Signal</keyword>
<accession>A0ABX0TMH9</accession>
<dbReference type="PROSITE" id="PS52016">
    <property type="entry name" value="TONB_DEPENDENT_REC_3"/>
    <property type="match status" value="1"/>
</dbReference>
<evidence type="ECO:0000256" key="9">
    <source>
        <dbReference type="RuleBase" id="RU003357"/>
    </source>
</evidence>
<comment type="subcellular location">
    <subcellularLocation>
        <location evidence="1 8">Cell outer membrane</location>
        <topology evidence="1 8">Multi-pass membrane protein</topology>
    </subcellularLocation>
</comment>
<feature type="region of interest" description="Disordered" evidence="10">
    <location>
        <begin position="29"/>
        <end position="51"/>
    </location>
</feature>
<gene>
    <name evidence="14" type="ORF">FHS31_000315</name>
</gene>
<keyword evidence="14" id="KW-0675">Receptor</keyword>
<dbReference type="InterPro" id="IPR000531">
    <property type="entry name" value="Beta-barrel_TonB"/>
</dbReference>
<keyword evidence="2 8" id="KW-0813">Transport</keyword>
<dbReference type="Gene3D" id="2.170.130.10">
    <property type="entry name" value="TonB-dependent receptor, plug domain"/>
    <property type="match status" value="1"/>
</dbReference>
<protein>
    <submittedName>
        <fullName evidence="14">Outer membrane receptor protein involved in Fe transport</fullName>
    </submittedName>
</protein>
<evidence type="ECO:0000256" key="5">
    <source>
        <dbReference type="ARBA" id="ARBA00023077"/>
    </source>
</evidence>
<evidence type="ECO:0000259" key="12">
    <source>
        <dbReference type="Pfam" id="PF00593"/>
    </source>
</evidence>
<keyword evidence="3 8" id="KW-1134">Transmembrane beta strand</keyword>
<evidence type="ECO:0000256" key="2">
    <source>
        <dbReference type="ARBA" id="ARBA00022448"/>
    </source>
</evidence>
<evidence type="ECO:0000256" key="10">
    <source>
        <dbReference type="SAM" id="MobiDB-lite"/>
    </source>
</evidence>
<dbReference type="Gene3D" id="2.40.170.20">
    <property type="entry name" value="TonB-dependent receptor, beta-barrel domain"/>
    <property type="match status" value="1"/>
</dbReference>
<dbReference type="EMBL" id="JAAOZC010000001">
    <property type="protein sequence ID" value="NIJ06733.1"/>
    <property type="molecule type" value="Genomic_DNA"/>
</dbReference>
<dbReference type="PANTHER" id="PTHR47234:SF2">
    <property type="entry name" value="TONB-DEPENDENT RECEPTOR"/>
    <property type="match status" value="1"/>
</dbReference>
<evidence type="ECO:0000313" key="15">
    <source>
        <dbReference type="Proteomes" id="UP000727456"/>
    </source>
</evidence>
<dbReference type="Pfam" id="PF07715">
    <property type="entry name" value="Plug"/>
    <property type="match status" value="1"/>
</dbReference>
<feature type="chain" id="PRO_5045146010" evidence="11">
    <location>
        <begin position="27"/>
        <end position="922"/>
    </location>
</feature>
<keyword evidence="4 8" id="KW-0812">Transmembrane</keyword>
<keyword evidence="7 8" id="KW-0998">Cell outer membrane</keyword>
<keyword evidence="6 8" id="KW-0472">Membrane</keyword>
<dbReference type="SUPFAM" id="SSF56935">
    <property type="entry name" value="Porins"/>
    <property type="match status" value="1"/>
</dbReference>
<evidence type="ECO:0000256" key="7">
    <source>
        <dbReference type="ARBA" id="ARBA00023237"/>
    </source>
</evidence>
<dbReference type="PANTHER" id="PTHR47234">
    <property type="match status" value="1"/>
</dbReference>
<dbReference type="InterPro" id="IPR012910">
    <property type="entry name" value="Plug_dom"/>
</dbReference>
<feature type="domain" description="TonB-dependent receptor plug" evidence="13">
    <location>
        <begin position="68"/>
        <end position="178"/>
    </location>
</feature>
<keyword evidence="15" id="KW-1185">Reference proteome</keyword>
<dbReference type="RefSeq" id="WP_167071352.1">
    <property type="nucleotide sequence ID" value="NZ_JAAOZC010000001.1"/>
</dbReference>
<comment type="similarity">
    <text evidence="8 9">Belongs to the TonB-dependent receptor family.</text>
</comment>
<dbReference type="InterPro" id="IPR036942">
    <property type="entry name" value="Beta-barrel_TonB_sf"/>
</dbReference>
<evidence type="ECO:0000256" key="8">
    <source>
        <dbReference type="PROSITE-ProRule" id="PRU01360"/>
    </source>
</evidence>
<evidence type="ECO:0000256" key="11">
    <source>
        <dbReference type="SAM" id="SignalP"/>
    </source>
</evidence>
<evidence type="ECO:0000256" key="4">
    <source>
        <dbReference type="ARBA" id="ARBA00022692"/>
    </source>
</evidence>
<evidence type="ECO:0000313" key="14">
    <source>
        <dbReference type="EMBL" id="NIJ06733.1"/>
    </source>
</evidence>